<dbReference type="Gene3D" id="2.60.120.10">
    <property type="entry name" value="Jelly Rolls"/>
    <property type="match status" value="1"/>
</dbReference>
<accession>A0A317PD52</accession>
<organism evidence="1 2">
    <name type="scientific">Hoeflea marina</name>
    <dbReference type="NCBI Taxonomy" id="274592"/>
    <lineage>
        <taxon>Bacteria</taxon>
        <taxon>Pseudomonadati</taxon>
        <taxon>Pseudomonadota</taxon>
        <taxon>Alphaproteobacteria</taxon>
        <taxon>Hyphomicrobiales</taxon>
        <taxon>Rhizobiaceae</taxon>
        <taxon>Hoeflea</taxon>
    </lineage>
</organism>
<evidence type="ECO:0000313" key="1">
    <source>
        <dbReference type="EMBL" id="PWV97112.1"/>
    </source>
</evidence>
<keyword evidence="2" id="KW-1185">Reference proteome</keyword>
<gene>
    <name evidence="1" type="ORF">DFR52_10723</name>
</gene>
<dbReference type="InterPro" id="IPR014710">
    <property type="entry name" value="RmlC-like_jellyroll"/>
</dbReference>
<sequence length="302" mass="33031">MYNSTDPRASLATAKAGPAASEFAAAEYLKFYESAPQLDDASGRTWLGRGQNFVIAYSEARPGATFSRTAQIDEYVVLLQDPEASATISWQGSTQTVPGYSIAFVPPGDSTVTMPAGGRLVRMFTTRSDDLSAACANADAYSEPHPNIPPFVAWPEPRDGHRVRSYSLDVPAEPGRFGRIFRCTTFMVNCLPAEPKPRDITKLSPHYHDDFEQCSLALTGSFTHHIRWPWTPNLNAWRADDHELCGSPSIAVIPPPAIHTSRAMEDSGNQLIDIFSPPRVDFSEKPGWVLNADDYPMPGAAA</sequence>
<dbReference type="Proteomes" id="UP000246352">
    <property type="component" value="Unassembled WGS sequence"/>
</dbReference>
<evidence type="ECO:0008006" key="3">
    <source>
        <dbReference type="Google" id="ProtNLM"/>
    </source>
</evidence>
<dbReference type="InterPro" id="IPR011051">
    <property type="entry name" value="RmlC_Cupin_sf"/>
</dbReference>
<protein>
    <recommendedName>
        <fullName evidence="3">5-deoxyglucuronate isomerase</fullName>
    </recommendedName>
</protein>
<dbReference type="RefSeq" id="WP_110034171.1">
    <property type="nucleotide sequence ID" value="NZ_QGTR01000007.1"/>
</dbReference>
<dbReference type="AlphaFoldDB" id="A0A317PD52"/>
<proteinExistence type="predicted"/>
<reference evidence="1 2" key="1">
    <citation type="submission" date="2018-05" db="EMBL/GenBank/DDBJ databases">
        <title>Genomic Encyclopedia of Type Strains, Phase IV (KMG-IV): sequencing the most valuable type-strain genomes for metagenomic binning, comparative biology and taxonomic classification.</title>
        <authorList>
            <person name="Goeker M."/>
        </authorList>
    </citation>
    <scope>NUCLEOTIDE SEQUENCE [LARGE SCALE GENOMIC DNA]</scope>
    <source>
        <strain evidence="1 2">DSM 16791</strain>
    </source>
</reference>
<dbReference type="EMBL" id="QGTR01000007">
    <property type="protein sequence ID" value="PWV97112.1"/>
    <property type="molecule type" value="Genomic_DNA"/>
</dbReference>
<evidence type="ECO:0000313" key="2">
    <source>
        <dbReference type="Proteomes" id="UP000246352"/>
    </source>
</evidence>
<dbReference type="SUPFAM" id="SSF51182">
    <property type="entry name" value="RmlC-like cupins"/>
    <property type="match status" value="1"/>
</dbReference>
<dbReference type="OrthoDB" id="8882910at2"/>
<name>A0A317PD52_9HYPH</name>
<comment type="caution">
    <text evidence="1">The sequence shown here is derived from an EMBL/GenBank/DDBJ whole genome shotgun (WGS) entry which is preliminary data.</text>
</comment>